<dbReference type="RefSeq" id="XP_033581494.1">
    <property type="nucleotide sequence ID" value="XM_033726933.1"/>
</dbReference>
<reference evidence="3" key="2">
    <citation type="submission" date="2020-04" db="EMBL/GenBank/DDBJ databases">
        <authorList>
            <consortium name="NCBI Genome Project"/>
        </authorList>
    </citation>
    <scope>NUCLEOTIDE SEQUENCE</scope>
    <source>
        <strain evidence="3">CBS 304.34</strain>
    </source>
</reference>
<dbReference type="EMBL" id="MU003694">
    <property type="protein sequence ID" value="KAF2814530.1"/>
    <property type="molecule type" value="Genomic_DNA"/>
</dbReference>
<gene>
    <name evidence="1 3" type="ORF">BDZ99DRAFT_548487</name>
</gene>
<dbReference type="PANTHER" id="PTHR42057:SF2">
    <property type="entry name" value="F-BOX DOMAIN PROTEIN (AFU_ORTHOLOGUE AFUA_4G00200)-RELATED"/>
    <property type="match status" value="1"/>
</dbReference>
<sequence length="329" mass="37915">MAQPSDQTVNETQTLFVTGLPVELLDQVRSNMSFEDACSAQLAQKAFCPSASRRLVHTLRVTPTDASVEKLSVTASSEWAESCCFTNLESLSLANYGIWSEVQVEWIFQHQKTSESLSLIVCPIIYLFVCKTTREELAYPQWGNEDPQLNSHEEEVLDLLYKPLYEKVAPGVFLTKFTWAQCFKLINDKLPNLTHFRFDSRGGTLFHLGLDDSELVKRENRYGWVEERYHYYNFRGDARRVMNHDIAGMPGRTLHPYSDMDQGASGVDKQHQEDAAALRDLLKKTGQFKSEESKEQFRKDFEEFDWSPKRDYGPGYRMINWRPPPIESA</sequence>
<dbReference type="GeneID" id="54467826"/>
<dbReference type="OrthoDB" id="3140657at2759"/>
<keyword evidence="2" id="KW-1185">Reference proteome</keyword>
<evidence type="ECO:0000313" key="1">
    <source>
        <dbReference type="EMBL" id="KAF2814530.1"/>
    </source>
</evidence>
<accession>A0A6A6Z0I2</accession>
<dbReference type="Proteomes" id="UP000504636">
    <property type="component" value="Unplaced"/>
</dbReference>
<evidence type="ECO:0000313" key="3">
    <source>
        <dbReference type="RefSeq" id="XP_033581494.1"/>
    </source>
</evidence>
<organism evidence="1">
    <name type="scientific">Mytilinidion resinicola</name>
    <dbReference type="NCBI Taxonomy" id="574789"/>
    <lineage>
        <taxon>Eukaryota</taxon>
        <taxon>Fungi</taxon>
        <taxon>Dikarya</taxon>
        <taxon>Ascomycota</taxon>
        <taxon>Pezizomycotina</taxon>
        <taxon>Dothideomycetes</taxon>
        <taxon>Pleosporomycetidae</taxon>
        <taxon>Mytilinidiales</taxon>
        <taxon>Mytilinidiaceae</taxon>
        <taxon>Mytilinidion</taxon>
    </lineage>
</organism>
<proteinExistence type="predicted"/>
<name>A0A6A6Z0I2_9PEZI</name>
<evidence type="ECO:0008006" key="4">
    <source>
        <dbReference type="Google" id="ProtNLM"/>
    </source>
</evidence>
<dbReference type="AlphaFoldDB" id="A0A6A6Z0I2"/>
<protein>
    <recommendedName>
        <fullName evidence="4">F-box domain-containing protein</fullName>
    </recommendedName>
</protein>
<evidence type="ECO:0000313" key="2">
    <source>
        <dbReference type="Proteomes" id="UP000504636"/>
    </source>
</evidence>
<reference evidence="3" key="3">
    <citation type="submission" date="2025-04" db="UniProtKB">
        <authorList>
            <consortium name="RefSeq"/>
        </authorList>
    </citation>
    <scope>IDENTIFICATION</scope>
    <source>
        <strain evidence="3">CBS 304.34</strain>
    </source>
</reference>
<reference evidence="1 3" key="1">
    <citation type="journal article" date="2020" name="Stud. Mycol.">
        <title>101 Dothideomycetes genomes: a test case for predicting lifestyles and emergence of pathogens.</title>
        <authorList>
            <person name="Haridas S."/>
            <person name="Albert R."/>
            <person name="Binder M."/>
            <person name="Bloem J."/>
            <person name="Labutti K."/>
            <person name="Salamov A."/>
            <person name="Andreopoulos B."/>
            <person name="Baker S."/>
            <person name="Barry K."/>
            <person name="Bills G."/>
            <person name="Bluhm B."/>
            <person name="Cannon C."/>
            <person name="Castanera R."/>
            <person name="Culley D."/>
            <person name="Daum C."/>
            <person name="Ezra D."/>
            <person name="Gonzalez J."/>
            <person name="Henrissat B."/>
            <person name="Kuo A."/>
            <person name="Liang C."/>
            <person name="Lipzen A."/>
            <person name="Lutzoni F."/>
            <person name="Magnuson J."/>
            <person name="Mondo S."/>
            <person name="Nolan M."/>
            <person name="Ohm R."/>
            <person name="Pangilinan J."/>
            <person name="Park H.-J."/>
            <person name="Ramirez L."/>
            <person name="Alfaro M."/>
            <person name="Sun H."/>
            <person name="Tritt A."/>
            <person name="Yoshinaga Y."/>
            <person name="Zwiers L.-H."/>
            <person name="Turgeon B."/>
            <person name="Goodwin S."/>
            <person name="Spatafora J."/>
            <person name="Crous P."/>
            <person name="Grigoriev I."/>
        </authorList>
    </citation>
    <scope>NUCLEOTIDE SEQUENCE</scope>
    <source>
        <strain evidence="1 3">CBS 304.34</strain>
    </source>
</reference>
<dbReference type="PANTHER" id="PTHR42057">
    <property type="entry name" value="F-BOX DOMAIN PROTEIN (AFU_ORTHOLOGUE AFUA_4G00200)"/>
    <property type="match status" value="1"/>
</dbReference>